<sequence>MAVKNNMQMKIGKMAPLEIVLLVLILAYLFSPAPTPRFIAGIVDHPLGILVLFVAVIFLFLYCHVILGILFVLVAYKLISSASAPDTVAVIDYTAVNVALDDGSIRLPADPVKRGDDDRLQQYGYQTRLHEDRRTIPLAADTNLEVAAVASMVTAQPVAQDYLDTPFKPVLEPGHGAAKA</sequence>
<keyword evidence="1" id="KW-0472">Membrane</keyword>
<feature type="transmembrane region" description="Helical" evidence="1">
    <location>
        <begin position="49"/>
        <end position="76"/>
    </location>
</feature>
<organism evidence="2">
    <name type="scientific">viral metagenome</name>
    <dbReference type="NCBI Taxonomy" id="1070528"/>
    <lineage>
        <taxon>unclassified sequences</taxon>
        <taxon>metagenomes</taxon>
        <taxon>organismal metagenomes</taxon>
    </lineage>
</organism>
<evidence type="ECO:0000256" key="1">
    <source>
        <dbReference type="SAM" id="Phobius"/>
    </source>
</evidence>
<accession>A0A6C0ENI1</accession>
<protein>
    <submittedName>
        <fullName evidence="2">Uncharacterized protein</fullName>
    </submittedName>
</protein>
<dbReference type="AlphaFoldDB" id="A0A6C0ENI1"/>
<proteinExistence type="predicted"/>
<evidence type="ECO:0000313" key="2">
    <source>
        <dbReference type="EMBL" id="QHT29869.1"/>
    </source>
</evidence>
<reference evidence="2" key="1">
    <citation type="journal article" date="2020" name="Nature">
        <title>Giant virus diversity and host interactions through global metagenomics.</title>
        <authorList>
            <person name="Schulz F."/>
            <person name="Roux S."/>
            <person name="Paez-Espino D."/>
            <person name="Jungbluth S."/>
            <person name="Walsh D.A."/>
            <person name="Denef V.J."/>
            <person name="McMahon K.D."/>
            <person name="Konstantinidis K.T."/>
            <person name="Eloe-Fadrosh E.A."/>
            <person name="Kyrpides N.C."/>
            <person name="Woyke T."/>
        </authorList>
    </citation>
    <scope>NUCLEOTIDE SEQUENCE</scope>
    <source>
        <strain evidence="2">GVMAG-M-3300009068-24</strain>
    </source>
</reference>
<dbReference type="EMBL" id="MN738884">
    <property type="protein sequence ID" value="QHT29869.1"/>
    <property type="molecule type" value="Genomic_DNA"/>
</dbReference>
<keyword evidence="1" id="KW-0812">Transmembrane</keyword>
<name>A0A6C0ENI1_9ZZZZ</name>
<keyword evidence="1" id="KW-1133">Transmembrane helix</keyword>